<reference evidence="4 5" key="1">
    <citation type="submission" date="2024-10" db="EMBL/GenBank/DDBJ databases">
        <title>Updated reference genomes for cyclostephanoid diatoms.</title>
        <authorList>
            <person name="Roberts W.R."/>
            <person name="Alverson A.J."/>
        </authorList>
    </citation>
    <scope>NUCLEOTIDE SEQUENCE [LARGE SCALE GENOMIC DNA]</scope>
    <source>
        <strain evidence="4 5">AJA010-31</strain>
    </source>
</reference>
<evidence type="ECO:0000313" key="4">
    <source>
        <dbReference type="EMBL" id="KAL3764891.1"/>
    </source>
</evidence>
<dbReference type="GO" id="GO:0016491">
    <property type="term" value="F:oxidoreductase activity"/>
    <property type="evidence" value="ECO:0007669"/>
    <property type="project" value="UniProtKB-KW"/>
</dbReference>
<dbReference type="SUPFAM" id="SSF50129">
    <property type="entry name" value="GroES-like"/>
    <property type="match status" value="1"/>
</dbReference>
<feature type="domain" description="Enoyl reductase (ER)" evidence="3">
    <location>
        <begin position="201"/>
        <end position="489"/>
    </location>
</feature>
<keyword evidence="5" id="KW-1185">Reference proteome</keyword>
<dbReference type="PANTHER" id="PTHR43189:SF1">
    <property type="entry name" value="ZINC-TYPE ALCOHOL DEHYDROGENASE-LIKE PROTEIN C1198.01"/>
    <property type="match status" value="1"/>
</dbReference>
<accession>A0ABD3MPW4</accession>
<feature type="compositionally biased region" description="Acidic residues" evidence="2">
    <location>
        <begin position="151"/>
        <end position="170"/>
    </location>
</feature>
<name>A0ABD3MPW4_9STRA</name>
<dbReference type="InterPro" id="IPR036291">
    <property type="entry name" value="NAD(P)-bd_dom_sf"/>
</dbReference>
<dbReference type="Proteomes" id="UP001530400">
    <property type="component" value="Unassembled WGS sequence"/>
</dbReference>
<gene>
    <name evidence="4" type="ORF">ACHAWO_006739</name>
</gene>
<feature type="compositionally biased region" description="Low complexity" evidence="2">
    <location>
        <begin position="141"/>
        <end position="150"/>
    </location>
</feature>
<evidence type="ECO:0000313" key="5">
    <source>
        <dbReference type="Proteomes" id="UP001530400"/>
    </source>
</evidence>
<dbReference type="InterPro" id="IPR020843">
    <property type="entry name" value="ER"/>
</dbReference>
<evidence type="ECO:0000256" key="1">
    <source>
        <dbReference type="ARBA" id="ARBA00023002"/>
    </source>
</evidence>
<dbReference type="InterPro" id="IPR013154">
    <property type="entry name" value="ADH-like_N"/>
</dbReference>
<dbReference type="SMART" id="SM00829">
    <property type="entry name" value="PKS_ER"/>
    <property type="match status" value="1"/>
</dbReference>
<dbReference type="PANTHER" id="PTHR43189">
    <property type="entry name" value="ZINC-TYPE ALCOHOL DEHYDROGENASE-LIKE PROTEIN C1198.01-RELATED"/>
    <property type="match status" value="1"/>
</dbReference>
<dbReference type="Pfam" id="PF08240">
    <property type="entry name" value="ADH_N"/>
    <property type="match status" value="1"/>
</dbReference>
<protein>
    <recommendedName>
        <fullName evidence="3">Enoyl reductase (ER) domain-containing protein</fullName>
    </recommendedName>
</protein>
<feature type="compositionally biased region" description="Basic and acidic residues" evidence="2">
    <location>
        <begin position="49"/>
        <end position="74"/>
    </location>
</feature>
<feature type="compositionally biased region" description="Basic and acidic residues" evidence="2">
    <location>
        <begin position="21"/>
        <end position="31"/>
    </location>
</feature>
<dbReference type="EMBL" id="JALLPJ020001411">
    <property type="protein sequence ID" value="KAL3764891.1"/>
    <property type="molecule type" value="Genomic_DNA"/>
</dbReference>
<comment type="caution">
    <text evidence="4">The sequence shown here is derived from an EMBL/GenBank/DDBJ whole genome shotgun (WGS) entry which is preliminary data.</text>
</comment>
<dbReference type="AlphaFoldDB" id="A0ABD3MPW4"/>
<keyword evidence="1" id="KW-0560">Oxidoreductase</keyword>
<dbReference type="SUPFAM" id="SSF51735">
    <property type="entry name" value="NAD(P)-binding Rossmann-fold domains"/>
    <property type="match status" value="1"/>
</dbReference>
<evidence type="ECO:0000259" key="3">
    <source>
        <dbReference type="SMART" id="SM00829"/>
    </source>
</evidence>
<evidence type="ECO:0000256" key="2">
    <source>
        <dbReference type="SAM" id="MobiDB-lite"/>
    </source>
</evidence>
<dbReference type="Gene3D" id="3.40.50.720">
    <property type="entry name" value="NAD(P)-binding Rossmann-like Domain"/>
    <property type="match status" value="1"/>
</dbReference>
<feature type="compositionally biased region" description="Low complexity" evidence="2">
    <location>
        <begin position="11"/>
        <end position="20"/>
    </location>
</feature>
<feature type="compositionally biased region" description="Basic residues" evidence="2">
    <location>
        <begin position="1"/>
        <end position="10"/>
    </location>
</feature>
<organism evidence="4 5">
    <name type="scientific">Cyclotella atomus</name>
    <dbReference type="NCBI Taxonomy" id="382360"/>
    <lineage>
        <taxon>Eukaryota</taxon>
        <taxon>Sar</taxon>
        <taxon>Stramenopiles</taxon>
        <taxon>Ochrophyta</taxon>
        <taxon>Bacillariophyta</taxon>
        <taxon>Coscinodiscophyceae</taxon>
        <taxon>Thalassiosirophycidae</taxon>
        <taxon>Stephanodiscales</taxon>
        <taxon>Stephanodiscaceae</taxon>
        <taxon>Cyclotella</taxon>
    </lineage>
</organism>
<dbReference type="CDD" id="cd08273">
    <property type="entry name" value="MDR8"/>
    <property type="match status" value="1"/>
</dbReference>
<dbReference type="Gene3D" id="3.90.180.10">
    <property type="entry name" value="Medium-chain alcohol dehydrogenases, catalytic domain"/>
    <property type="match status" value="1"/>
</dbReference>
<sequence>MGFLHTKKKTTSASASSNTSSRDRFNEKKSYENLTDEYNKTSKSKKKSSHEDKTDATPVEARDEEQASRSEGNKQAKKSTGLTLLPASKTSKSEKELDAVVADADGKKSKSPIKEINPRIKKKSKHRSRRRELSESESEDSFSSVSSSASESDEETDLSCEESFTDDEVSETSTNLESFDTMDDSKADPDHQAIVQVNEHGNVEKLRLEVLRLFPKASSPRQVVIKVEASSITLQDCMIRRGKWYDMQSLPFVPGSDLVGTIHEIGSEAVRAGGFKVGDRVAAVVPAGGNAKYITLNYDQIIRVPEGVDPVVALSLSSTYVPAREALDLARKMNTPFTGANILVIGGNGPSGLATIELVGLEGANVFTTADERHHEFLAGLGAKCFPIDPKKWLPTLKGKMDVVIDSVCLDGFESSALALNDEGVLVCTGMSALYTQGNIPAFGFRDVRDMKAFYVKLRAKYLMRSIAYDKMERFTNAPNEYAQHFRYLCHLATKETIKPIISARASLNMVAFMHRAIEHGDTPHGVCVCTPWITKNDL</sequence>
<dbReference type="InterPro" id="IPR011032">
    <property type="entry name" value="GroES-like_sf"/>
</dbReference>
<feature type="compositionally biased region" description="Basic and acidic residues" evidence="2">
    <location>
        <begin position="91"/>
        <end position="118"/>
    </location>
</feature>
<feature type="compositionally biased region" description="Basic residues" evidence="2">
    <location>
        <begin position="119"/>
        <end position="130"/>
    </location>
</feature>
<proteinExistence type="predicted"/>
<feature type="region of interest" description="Disordered" evidence="2">
    <location>
        <begin position="1"/>
        <end position="187"/>
    </location>
</feature>